<reference evidence="1 2" key="1">
    <citation type="journal article" date="2015" name="Stand. Genomic Sci.">
        <title>Genomic Encyclopedia of Bacterial and Archaeal Type Strains, Phase III: the genomes of soil and plant-associated and newly described type strains.</title>
        <authorList>
            <person name="Whitman W.B."/>
            <person name="Woyke T."/>
            <person name="Klenk H.P."/>
            <person name="Zhou Y."/>
            <person name="Lilburn T.G."/>
            <person name="Beck B.J."/>
            <person name="De Vos P."/>
            <person name="Vandamme P."/>
            <person name="Eisen J.A."/>
            <person name="Garrity G."/>
            <person name="Hugenholtz P."/>
            <person name="Kyrpides N.C."/>
        </authorList>
    </citation>
    <scope>NUCLEOTIDE SEQUENCE [LARGE SCALE GENOMIC DNA]</scope>
    <source>
        <strain evidence="1 2">VKM Ac-2572</strain>
    </source>
</reference>
<organism evidence="1 2">
    <name type="scientific">Kribbella steppae</name>
    <dbReference type="NCBI Taxonomy" id="2512223"/>
    <lineage>
        <taxon>Bacteria</taxon>
        <taxon>Bacillati</taxon>
        <taxon>Actinomycetota</taxon>
        <taxon>Actinomycetes</taxon>
        <taxon>Propionibacteriales</taxon>
        <taxon>Kribbellaceae</taxon>
        <taxon>Kribbella</taxon>
    </lineage>
</organism>
<dbReference type="Proteomes" id="UP000294508">
    <property type="component" value="Unassembled WGS sequence"/>
</dbReference>
<keyword evidence="2" id="KW-1185">Reference proteome</keyword>
<dbReference type="AlphaFoldDB" id="A0A4R2GXG3"/>
<dbReference type="RefSeq" id="WP_132215638.1">
    <property type="nucleotide sequence ID" value="NZ_SLWN01000021.1"/>
</dbReference>
<accession>A0A4R2GXG3</accession>
<comment type="caution">
    <text evidence="1">The sequence shown here is derived from an EMBL/GenBank/DDBJ whole genome shotgun (WGS) entry which is preliminary data.</text>
</comment>
<evidence type="ECO:0000313" key="1">
    <source>
        <dbReference type="EMBL" id="TCO15704.1"/>
    </source>
</evidence>
<protein>
    <submittedName>
        <fullName evidence="1">Uncharacterized protein</fullName>
    </submittedName>
</protein>
<dbReference type="EMBL" id="SLWN01000021">
    <property type="protein sequence ID" value="TCO15704.1"/>
    <property type="molecule type" value="Genomic_DNA"/>
</dbReference>
<proteinExistence type="predicted"/>
<name>A0A4R2GXG3_9ACTN</name>
<evidence type="ECO:0000313" key="2">
    <source>
        <dbReference type="Proteomes" id="UP000294508"/>
    </source>
</evidence>
<sequence length="65" mass="7360">MTHSSESIEQIVKQVPEELQDVVARKLAVVQQIRDLKAENRTLRDEILRSGKINSTALAVSVECW</sequence>
<gene>
    <name evidence="1" type="ORF">EV652_12177</name>
</gene>